<feature type="compositionally biased region" description="Low complexity" evidence="1">
    <location>
        <begin position="406"/>
        <end position="430"/>
    </location>
</feature>
<feature type="compositionally biased region" description="Pro residues" evidence="1">
    <location>
        <begin position="395"/>
        <end position="405"/>
    </location>
</feature>
<feature type="compositionally biased region" description="Low complexity" evidence="1">
    <location>
        <begin position="155"/>
        <end position="197"/>
    </location>
</feature>
<dbReference type="InterPro" id="IPR009060">
    <property type="entry name" value="UBA-like_sf"/>
</dbReference>
<dbReference type="AlphaFoldDB" id="A0A1X2IF57"/>
<dbReference type="PROSITE" id="PS51497">
    <property type="entry name" value="UMA"/>
    <property type="match status" value="1"/>
</dbReference>
<evidence type="ECO:0008006" key="6">
    <source>
        <dbReference type="Google" id="ProtNLM"/>
    </source>
</evidence>
<sequence>MGDQGSSYSVLQDIPVMVSPHYKLPKQIIIDSELATIPEEALTLGQYSFAVERQAISNVVTIREKQQLAEKTLADRLESYQAEKLKQKKAAARKIAPGFLDTETRILHPQPFHNSKTLLTEEQQEGTSFATENSKSNVSVGLTREESSSPVTSPQNQHYQQQHQQQQQQEQQQQQDQYHPPTSSSSPYQRYRSSSNPADAIPSPVLHQQEKRTSAQSHFDYHKFEQGLAPLDPWDTPENDLMALRSILGNQSTKGGDQQQQQDVNHFYPRQPQPPTSMPAPQYASPYQQHHLPSNNMYPVEGPWVRPPQYPPPPQQQQQQQQQQHPSIHTPPPSSTPGTPGPYFVPALPPKLFKDEHANEMTNGIPQSPPPPPPIPATTVAVTSCPSSSSSPALGPAPPPLPPQIPSQQQQASLSSDYNTFSNNNNGNISHRGSPTKQAPPPLPPFPHNNNNSNNDNNNGPEYALVQELANMGFSHSQATDALQKNENDLARATNFLLDNS</sequence>
<feature type="region of interest" description="Disordered" evidence="1">
    <location>
        <begin position="121"/>
        <end position="216"/>
    </location>
</feature>
<reference evidence="4 5" key="1">
    <citation type="submission" date="2016-07" db="EMBL/GenBank/DDBJ databases">
        <title>Pervasive Adenine N6-methylation of Active Genes in Fungi.</title>
        <authorList>
            <consortium name="DOE Joint Genome Institute"/>
            <person name="Mondo S.J."/>
            <person name="Dannebaum R.O."/>
            <person name="Kuo R.C."/>
            <person name="Labutti K."/>
            <person name="Haridas S."/>
            <person name="Kuo A."/>
            <person name="Salamov A."/>
            <person name="Ahrendt S.R."/>
            <person name="Lipzen A."/>
            <person name="Sullivan W."/>
            <person name="Andreopoulos W.B."/>
            <person name="Clum A."/>
            <person name="Lindquist E."/>
            <person name="Daum C."/>
            <person name="Ramamoorthy G.K."/>
            <person name="Gryganskyi A."/>
            <person name="Culley D."/>
            <person name="Magnuson J.K."/>
            <person name="James T.Y."/>
            <person name="O'Malley M.A."/>
            <person name="Stajich J.E."/>
            <person name="Spatafora J.W."/>
            <person name="Visel A."/>
            <person name="Grigoriev I.V."/>
        </authorList>
    </citation>
    <scope>NUCLEOTIDE SEQUENCE [LARGE SCALE GENOMIC DNA]</scope>
    <source>
        <strain evidence="4 5">NRRL 1336</strain>
    </source>
</reference>
<comment type="caution">
    <text evidence="4">The sequence shown here is derived from an EMBL/GenBank/DDBJ whole genome shotgun (WGS) entry which is preliminary data.</text>
</comment>
<keyword evidence="5" id="KW-1185">Reference proteome</keyword>
<evidence type="ECO:0000313" key="5">
    <source>
        <dbReference type="Proteomes" id="UP000193560"/>
    </source>
</evidence>
<feature type="compositionally biased region" description="Polar residues" evidence="1">
    <location>
        <begin position="285"/>
        <end position="297"/>
    </location>
</feature>
<evidence type="ECO:0000259" key="3">
    <source>
        <dbReference type="PROSITE" id="PS51497"/>
    </source>
</evidence>
<dbReference type="InterPro" id="IPR015940">
    <property type="entry name" value="UBA"/>
</dbReference>
<feature type="region of interest" description="Disordered" evidence="1">
    <location>
        <begin position="266"/>
        <end position="463"/>
    </location>
</feature>
<feature type="compositionally biased region" description="Pro residues" evidence="1">
    <location>
        <begin position="305"/>
        <end position="315"/>
    </location>
</feature>
<organism evidence="4 5">
    <name type="scientific">Absidia repens</name>
    <dbReference type="NCBI Taxonomy" id="90262"/>
    <lineage>
        <taxon>Eukaryota</taxon>
        <taxon>Fungi</taxon>
        <taxon>Fungi incertae sedis</taxon>
        <taxon>Mucoromycota</taxon>
        <taxon>Mucoromycotina</taxon>
        <taxon>Mucoromycetes</taxon>
        <taxon>Mucorales</taxon>
        <taxon>Cunninghamellaceae</taxon>
        <taxon>Absidia</taxon>
    </lineage>
</organism>
<feature type="compositionally biased region" description="Polar residues" evidence="1">
    <location>
        <begin position="121"/>
        <end position="140"/>
    </location>
</feature>
<dbReference type="PROSITE" id="PS50030">
    <property type="entry name" value="UBA"/>
    <property type="match status" value="1"/>
</dbReference>
<feature type="compositionally biased region" description="Low complexity" evidence="1">
    <location>
        <begin position="316"/>
        <end position="328"/>
    </location>
</feature>
<gene>
    <name evidence="4" type="ORF">BCR42DRAFT_353611</name>
</gene>
<feature type="compositionally biased region" description="Low complexity" evidence="1">
    <location>
        <begin position="448"/>
        <end position="463"/>
    </location>
</feature>
<dbReference type="OrthoDB" id="524326at2759"/>
<feature type="domain" description="UBA" evidence="2">
    <location>
        <begin position="454"/>
        <end position="500"/>
    </location>
</feature>
<dbReference type="InterPro" id="IPR023340">
    <property type="entry name" value="UMA"/>
</dbReference>
<dbReference type="SUPFAM" id="SSF46934">
    <property type="entry name" value="UBA-like"/>
    <property type="match status" value="1"/>
</dbReference>
<protein>
    <recommendedName>
        <fullName evidence="6">UBA domain-containing protein</fullName>
    </recommendedName>
</protein>
<evidence type="ECO:0000259" key="2">
    <source>
        <dbReference type="PROSITE" id="PS50030"/>
    </source>
</evidence>
<dbReference type="STRING" id="90262.A0A1X2IF57"/>
<accession>A0A1X2IF57</accession>
<dbReference type="Proteomes" id="UP000193560">
    <property type="component" value="Unassembled WGS sequence"/>
</dbReference>
<feature type="domain" description="UMA" evidence="3">
    <location>
        <begin position="11"/>
        <end position="56"/>
    </location>
</feature>
<feature type="compositionally biased region" description="Pro residues" evidence="1">
    <location>
        <begin position="438"/>
        <end position="447"/>
    </location>
</feature>
<evidence type="ECO:0000313" key="4">
    <source>
        <dbReference type="EMBL" id="ORZ15354.1"/>
    </source>
</evidence>
<evidence type="ECO:0000256" key="1">
    <source>
        <dbReference type="SAM" id="MobiDB-lite"/>
    </source>
</evidence>
<dbReference type="Pfam" id="PF22562">
    <property type="entry name" value="UBA_7"/>
    <property type="match status" value="1"/>
</dbReference>
<dbReference type="EMBL" id="MCGE01000013">
    <property type="protein sequence ID" value="ORZ15354.1"/>
    <property type="molecule type" value="Genomic_DNA"/>
</dbReference>
<dbReference type="SMART" id="SM00165">
    <property type="entry name" value="UBA"/>
    <property type="match status" value="1"/>
</dbReference>
<name>A0A1X2IF57_9FUNG</name>
<feature type="compositionally biased region" description="Pro residues" evidence="1">
    <location>
        <begin position="367"/>
        <end position="376"/>
    </location>
</feature>
<proteinExistence type="predicted"/>
<dbReference type="Gene3D" id="1.10.8.10">
    <property type="entry name" value="DNA helicase RuvA subunit, C-terminal domain"/>
    <property type="match status" value="1"/>
</dbReference>